<organism evidence="2 3">
    <name type="scientific">Paenibacillus radicis</name>
    <name type="common">ex Xue et al. 2023</name>
    <dbReference type="NCBI Taxonomy" id="2972489"/>
    <lineage>
        <taxon>Bacteria</taxon>
        <taxon>Bacillati</taxon>
        <taxon>Bacillota</taxon>
        <taxon>Bacilli</taxon>
        <taxon>Bacillales</taxon>
        <taxon>Paenibacillaceae</taxon>
        <taxon>Paenibacillus</taxon>
    </lineage>
</organism>
<name>A0ABT1YHM3_9BACL</name>
<protein>
    <submittedName>
        <fullName evidence="2">DUF2306 domain-containing protein</fullName>
    </submittedName>
</protein>
<evidence type="ECO:0000256" key="1">
    <source>
        <dbReference type="SAM" id="Phobius"/>
    </source>
</evidence>
<feature type="transmembrane region" description="Helical" evidence="1">
    <location>
        <begin position="126"/>
        <end position="144"/>
    </location>
</feature>
<comment type="caution">
    <text evidence="2">The sequence shown here is derived from an EMBL/GenBank/DDBJ whole genome shotgun (WGS) entry which is preliminary data.</text>
</comment>
<keyword evidence="3" id="KW-1185">Reference proteome</keyword>
<sequence length="152" mass="17037">MFSIFLIIHLLTGIICLVSGLFAMFFKKKKGKHTLAGEIYHCSYVIVFVTAIVMSILHWETSQYLFYIALFSYGLALLGYLAAKKKWKNWLGSHIGGLAGSYIGIVTATLVVNVHRIPVLNELPQLLFWFLPTIIGTPIIFIVGKKYSAPNI</sequence>
<keyword evidence="1" id="KW-1133">Transmembrane helix</keyword>
<evidence type="ECO:0000313" key="3">
    <source>
        <dbReference type="Proteomes" id="UP001300012"/>
    </source>
</evidence>
<dbReference type="EMBL" id="JANQBD010000011">
    <property type="protein sequence ID" value="MCR8632694.1"/>
    <property type="molecule type" value="Genomic_DNA"/>
</dbReference>
<feature type="transmembrane region" description="Helical" evidence="1">
    <location>
        <begin position="6"/>
        <end position="26"/>
    </location>
</feature>
<proteinExistence type="predicted"/>
<feature type="transmembrane region" description="Helical" evidence="1">
    <location>
        <begin position="64"/>
        <end position="83"/>
    </location>
</feature>
<keyword evidence="1" id="KW-0812">Transmembrane</keyword>
<evidence type="ECO:0000313" key="2">
    <source>
        <dbReference type="EMBL" id="MCR8632694.1"/>
    </source>
</evidence>
<keyword evidence="1" id="KW-0472">Membrane</keyword>
<gene>
    <name evidence="2" type="ORF">NV381_15925</name>
</gene>
<feature type="transmembrane region" description="Helical" evidence="1">
    <location>
        <begin position="38"/>
        <end position="58"/>
    </location>
</feature>
<dbReference type="Proteomes" id="UP001300012">
    <property type="component" value="Unassembled WGS sequence"/>
</dbReference>
<dbReference type="RefSeq" id="WP_258214285.1">
    <property type="nucleotide sequence ID" value="NZ_JANQBD010000011.1"/>
</dbReference>
<feature type="transmembrane region" description="Helical" evidence="1">
    <location>
        <begin position="95"/>
        <end position="114"/>
    </location>
</feature>
<accession>A0ABT1YHM3</accession>
<reference evidence="2 3" key="1">
    <citation type="submission" date="2022-08" db="EMBL/GenBank/DDBJ databases">
        <title>Paenibacillus endoradicis sp. nov., Paenibacillus radicibacter sp. nov and Paenibacillus pararadicis sp. nov., three cold-adapted plant growth-promoting bacteria isolated from root of Larix gmelinii in Great Khingan.</title>
        <authorList>
            <person name="Xue H."/>
        </authorList>
    </citation>
    <scope>NUCLEOTIDE SEQUENCE [LARGE SCALE GENOMIC DNA]</scope>
    <source>
        <strain evidence="2 3">N5-1-1-5</strain>
    </source>
</reference>